<dbReference type="SUPFAM" id="SSF52540">
    <property type="entry name" value="P-loop containing nucleoside triphosphate hydrolases"/>
    <property type="match status" value="1"/>
</dbReference>
<dbReference type="Gene3D" id="2.130.10.10">
    <property type="entry name" value="YVTN repeat-like/Quinoprotein amine dehydrogenase"/>
    <property type="match status" value="4"/>
</dbReference>
<keyword evidence="2" id="KW-0677">Repeat</keyword>
<dbReference type="Pfam" id="PF00400">
    <property type="entry name" value="WD40"/>
    <property type="match status" value="7"/>
</dbReference>
<evidence type="ECO:0000256" key="1">
    <source>
        <dbReference type="ARBA" id="ARBA00022574"/>
    </source>
</evidence>
<dbReference type="InterPro" id="IPR011044">
    <property type="entry name" value="Quino_amine_DH_bsu"/>
</dbReference>
<dbReference type="InterPro" id="IPR011047">
    <property type="entry name" value="Quinoprotein_ADH-like_sf"/>
</dbReference>
<feature type="domain" description="NACHT" evidence="5">
    <location>
        <begin position="406"/>
        <end position="539"/>
    </location>
</feature>
<dbReference type="InterPro" id="IPR020472">
    <property type="entry name" value="WD40_PAC1"/>
</dbReference>
<evidence type="ECO:0000256" key="4">
    <source>
        <dbReference type="SAM" id="MobiDB-lite"/>
    </source>
</evidence>
<feature type="repeat" description="WD" evidence="3">
    <location>
        <begin position="942"/>
        <end position="983"/>
    </location>
</feature>
<feature type="region of interest" description="Disordered" evidence="4">
    <location>
        <begin position="1705"/>
        <end position="1748"/>
    </location>
</feature>
<dbReference type="InterPro" id="IPR015943">
    <property type="entry name" value="WD40/YVTN_repeat-like_dom_sf"/>
</dbReference>
<dbReference type="InterPro" id="IPR007111">
    <property type="entry name" value="NACHT_NTPase"/>
</dbReference>
<feature type="compositionally biased region" description="Basic and acidic residues" evidence="4">
    <location>
        <begin position="1726"/>
        <end position="1741"/>
    </location>
</feature>
<dbReference type="InterPro" id="IPR057588">
    <property type="entry name" value="NWD1/2-like_WH"/>
</dbReference>
<dbReference type="InterPro" id="IPR027417">
    <property type="entry name" value="P-loop_NTPase"/>
</dbReference>
<dbReference type="PROSITE" id="PS50294">
    <property type="entry name" value="WD_REPEATS_REGION"/>
    <property type="match status" value="5"/>
</dbReference>
<dbReference type="RefSeq" id="XP_038054568.1">
    <property type="nucleotide sequence ID" value="XM_038198640.1"/>
</dbReference>
<dbReference type="InterPro" id="IPR019775">
    <property type="entry name" value="WD40_repeat_CS"/>
</dbReference>
<reference evidence="6" key="1">
    <citation type="submission" date="2022-11" db="UniProtKB">
        <authorList>
            <consortium name="EnsemblMetazoa"/>
        </authorList>
    </citation>
    <scope>IDENTIFICATION</scope>
</reference>
<dbReference type="Gene3D" id="1.25.40.370">
    <property type="match status" value="1"/>
</dbReference>
<dbReference type="InterPro" id="IPR001680">
    <property type="entry name" value="WD40_rpt"/>
</dbReference>
<dbReference type="OrthoDB" id="2325716at2759"/>
<dbReference type="Gene3D" id="3.40.50.300">
    <property type="entry name" value="P-loop containing nucleotide triphosphate hydrolases"/>
    <property type="match status" value="1"/>
</dbReference>
<feature type="repeat" description="WD" evidence="3">
    <location>
        <begin position="1355"/>
        <end position="1396"/>
    </location>
</feature>
<dbReference type="CDD" id="cd00200">
    <property type="entry name" value="WD40"/>
    <property type="match status" value="1"/>
</dbReference>
<dbReference type="Pfam" id="PF25469">
    <property type="entry name" value="WHD_NWD1"/>
    <property type="match status" value="1"/>
</dbReference>
<dbReference type="OMA" id="NCYAVAI"/>
<dbReference type="PROSITE" id="PS00678">
    <property type="entry name" value="WD_REPEATS_1"/>
    <property type="match status" value="3"/>
</dbReference>
<dbReference type="PRINTS" id="PR00320">
    <property type="entry name" value="GPROTEINBRPT"/>
</dbReference>
<dbReference type="EnsemblMetazoa" id="XM_038198640.1">
    <property type="protein sequence ID" value="XP_038054568.1"/>
    <property type="gene ID" value="LOC119726790"/>
</dbReference>
<feature type="repeat" description="WD" evidence="3">
    <location>
        <begin position="1306"/>
        <end position="1347"/>
    </location>
</feature>
<dbReference type="SUPFAM" id="SSF50998">
    <property type="entry name" value="Quinoprotein alcohol dehydrogenase-like"/>
    <property type="match status" value="1"/>
</dbReference>
<feature type="repeat" description="WD" evidence="3">
    <location>
        <begin position="1570"/>
        <end position="1605"/>
    </location>
</feature>
<dbReference type="PROSITE" id="PS50082">
    <property type="entry name" value="WD_REPEATS_2"/>
    <property type="match status" value="6"/>
</dbReference>
<dbReference type="Pfam" id="PF05729">
    <property type="entry name" value="NACHT"/>
    <property type="match status" value="1"/>
</dbReference>
<evidence type="ECO:0000259" key="5">
    <source>
        <dbReference type="PROSITE" id="PS50837"/>
    </source>
</evidence>
<organism evidence="6 7">
    <name type="scientific">Patiria miniata</name>
    <name type="common">Bat star</name>
    <name type="synonym">Asterina miniata</name>
    <dbReference type="NCBI Taxonomy" id="46514"/>
    <lineage>
        <taxon>Eukaryota</taxon>
        <taxon>Metazoa</taxon>
        <taxon>Echinodermata</taxon>
        <taxon>Eleutherozoa</taxon>
        <taxon>Asterozoa</taxon>
        <taxon>Asteroidea</taxon>
        <taxon>Valvatacea</taxon>
        <taxon>Valvatida</taxon>
        <taxon>Asterinidae</taxon>
        <taxon>Patiria</taxon>
    </lineage>
</organism>
<evidence type="ECO:0000313" key="6">
    <source>
        <dbReference type="EnsemblMetazoa" id="XP_038054568.1"/>
    </source>
</evidence>
<evidence type="ECO:0000256" key="3">
    <source>
        <dbReference type="PROSITE-ProRule" id="PRU00221"/>
    </source>
</evidence>
<dbReference type="SMART" id="SM00320">
    <property type="entry name" value="WD40"/>
    <property type="match status" value="10"/>
</dbReference>
<dbReference type="InterPro" id="IPR036322">
    <property type="entry name" value="WD40_repeat_dom_sf"/>
</dbReference>
<sequence length="1748" mass="196670">MAPAPSKEASNTADAERVVLLGDLSVQLPKQRSKVVRIFTSSTFTDTSTERNALMRETYPRLKDYCKLNHGLEFQVIDMRWGVRDEATDDHMTGQLCMAEIAACQRLSVGPNFVTFLCQKYGYRPFPPKIENDEFKLLRETLVDNGKPMETLDTWFIRDDNCVPPVYVLQPISSKLPYFNRQDEPEKMKANQGEWWTTFELIQGQLRFAANEAEKRGLLTADQAKKYRISVTHDEVDHALLTVTFDRQEHCLCFIRKFSDLESKSETREASKFIDLQAGKVDTDAQELLSDLRDTKIAQVLPPSNIILTELGEWTKDGVSLENEKHREYIKGFLDTFYTKMVSMIDVGVFKEKLASLEDPLHQEVLQHLSFCLTKCVGFQGRDDVIKKVEDYVLRRVKGDNGKGGVPMVLHGESGSGKTSIMAKCAALVKQSWLPGSGTAMVLRFLGTSPNTSSIQRVLTTLCKQILQVYNEQDFEVPTDYNKLVTAFSKVMKFATVDKPLVLFLDSLDQLSSEHGAHRMGWLPKVLPQYVALVVSTLPREHGILETVKERLTDSSPYIKVVPFSQEESTGILEAWLTSAKKCVTSPQLELIDKALAECSLPLFLKLVLDQSIQWHSYHPLERCILKTSIQDMINLIFGRLEEYHGQILVSRSLAYITLSPTGLTETELEDLLSLDDDVLNDVYQFWMPPVRRIPPSLWTRVRNDISSYLVDRDADGVTVMYWYHRQFIETARQRYLHDANLKKKLHKTCAEYFDGTWSDGRKKPCRYSALQVERFGVPAEAEEDRKVSSQPLTFSGATGKTEANLTFNLRKLTQLPFHLTEAEDWDTLKTSALFNFDFLLCKVKALSMQDVLADFYNAEEKTTDAEISLLLGALRLSSSVISNDPDQLAPEVMGRLMNAANKFPRMKSLVDQANTRGSLSLPWLPVSTCLQPPGGMLLTSLEGHTEEVVSLAITSDSRLVLTGSKDNTARIWQIDNGTLVHTLTGHRETVYGVEIAPDDQSCVTYSHMGEYMKSGKVCVWNMETGDLIHRLKGHTGLSESNLAISVDGKYAVTGLRTKVDYDDPNEDTDYEEEEIISDSKQKHKLAKKKEFMTKRDESDDEDWDEEEYDDESRHVVIIWNLETGKAMHWLNKHTDDIKGVLTTEVDDRQVAISFSQDHMLVLWDMLKGEPIREMEDEDTFPIWTVALSQDRRLLAVHGCEVSLHSFPDLQYLGDSRDPESSSTVATMYISRDNSRVIAGHSTGVVKTFGTGQGTERTLLNRQEDFERDGDVTCMVVTPNEMYVVAALKMSEAAVLNLETLEIEAKLPHILNVSSVAVTPDGSKILTASEDKNVRIWDVGNLKKSTSTKEPELMISKHDGYTYEAVTLNTEDKIITTGDDKTIKLWDLKSGKLIKSLQDPMDGNCYAVAISSDDTFMVGSSDGWYVLSLPDFAVKGKFKEQWIKPSHCVITPDNKRLVAGLGQLKWEIRIFHLESGQTQQIINLRSCDFRMLSNGLFVNQYLSSMYDPSGKTKILQLIDSRSGQVVSQLGHDDRVLSIAVSPDEKRLVAGSSDHDVHLWHLDSFSHITAMKGHTTRVMSTAFSPDGNLAASGADGGDVIIWDVQSHCLKHSIKQANESDVKSVIFSPDGRFLVSSGEHDNYIQVWDTKTGKHVMRYHTYAKNSSIVMSAKCNTAVVTLQDGRVAFLKFSARFQSASASNEQASNLITDVSTSTPSTMNQGKPKQKRGAERKNPPILHEKPKSKTCQVL</sequence>
<dbReference type="InterPro" id="IPR052752">
    <property type="entry name" value="NACHT-WD_repeat"/>
</dbReference>
<keyword evidence="1 3" id="KW-0853">WD repeat</keyword>
<dbReference type="Proteomes" id="UP000887568">
    <property type="component" value="Unplaced"/>
</dbReference>
<accession>A0A913ZS21</accession>
<keyword evidence="7" id="KW-1185">Reference proteome</keyword>
<evidence type="ECO:0000256" key="2">
    <source>
        <dbReference type="ARBA" id="ARBA00022737"/>
    </source>
</evidence>
<dbReference type="PROSITE" id="PS50837">
    <property type="entry name" value="NACHT"/>
    <property type="match status" value="1"/>
</dbReference>
<feature type="repeat" description="WD" evidence="3">
    <location>
        <begin position="1528"/>
        <end position="1569"/>
    </location>
</feature>
<dbReference type="PANTHER" id="PTHR19871:SF14">
    <property type="entry name" value="DUF4062 DOMAIN-CONTAINING PROTEIN"/>
    <property type="match status" value="1"/>
</dbReference>
<dbReference type="SUPFAM" id="SSF50978">
    <property type="entry name" value="WD40 repeat-like"/>
    <property type="match status" value="1"/>
</dbReference>
<dbReference type="GeneID" id="119726790"/>
<feature type="repeat" description="WD" evidence="3">
    <location>
        <begin position="1613"/>
        <end position="1655"/>
    </location>
</feature>
<name>A0A913ZS21_PATMI</name>
<evidence type="ECO:0000313" key="7">
    <source>
        <dbReference type="Proteomes" id="UP000887568"/>
    </source>
</evidence>
<feature type="compositionally biased region" description="Polar residues" evidence="4">
    <location>
        <begin position="1705"/>
        <end position="1721"/>
    </location>
</feature>
<dbReference type="PANTHER" id="PTHR19871">
    <property type="entry name" value="BETA TRANSDUCIN-RELATED PROTEIN"/>
    <property type="match status" value="1"/>
</dbReference>
<dbReference type="SUPFAM" id="SSF50969">
    <property type="entry name" value="YVTN repeat-like/Quinoprotein amine dehydrogenase"/>
    <property type="match status" value="1"/>
</dbReference>
<protein>
    <recommendedName>
        <fullName evidence="5">NACHT domain-containing protein</fullName>
    </recommendedName>
</protein>
<proteinExistence type="predicted"/>